<dbReference type="NCBIfam" id="NF006770">
    <property type="entry name" value="PRK09290.1-4"/>
    <property type="match status" value="1"/>
</dbReference>
<dbReference type="NCBIfam" id="TIGR01879">
    <property type="entry name" value="hydantase"/>
    <property type="match status" value="1"/>
</dbReference>
<dbReference type="InterPro" id="IPR036264">
    <property type="entry name" value="Bact_exopeptidase_dim_dom"/>
</dbReference>
<keyword evidence="3" id="KW-0479">Metal-binding</keyword>
<feature type="binding site" evidence="3">
    <location>
        <position position="124"/>
    </location>
    <ligand>
        <name>Zn(2+)</name>
        <dbReference type="ChEBI" id="CHEBI:29105"/>
        <label>2</label>
    </ligand>
</feature>
<evidence type="ECO:0000313" key="5">
    <source>
        <dbReference type="EMBL" id="TVZ01037.1"/>
    </source>
</evidence>
<dbReference type="PANTHER" id="PTHR32494:SF5">
    <property type="entry name" value="ALLANTOATE AMIDOHYDROLASE"/>
    <property type="match status" value="1"/>
</dbReference>
<keyword evidence="6" id="KW-1185">Reference proteome</keyword>
<evidence type="ECO:0000256" key="3">
    <source>
        <dbReference type="PIRSR" id="PIRSR001235-1"/>
    </source>
</evidence>
<comment type="similarity">
    <text evidence="1">Belongs to the peptidase M20 family.</text>
</comment>
<dbReference type="Pfam" id="PF01546">
    <property type="entry name" value="Peptidase_M20"/>
    <property type="match status" value="1"/>
</dbReference>
<gene>
    <name evidence="5" type="ORF">EAS64_32520</name>
</gene>
<dbReference type="SUPFAM" id="SSF55031">
    <property type="entry name" value="Bacterial exopeptidase dimerisation domain"/>
    <property type="match status" value="1"/>
</dbReference>
<feature type="binding site" evidence="3">
    <location>
        <position position="189"/>
    </location>
    <ligand>
        <name>Zn(2+)</name>
        <dbReference type="ChEBI" id="CHEBI:29105"/>
        <label>1</label>
    </ligand>
</feature>
<dbReference type="EMBL" id="RPFW01000007">
    <property type="protein sequence ID" value="TVZ01037.1"/>
    <property type="molecule type" value="Genomic_DNA"/>
</dbReference>
<dbReference type="GO" id="GO:0016813">
    <property type="term" value="F:hydrolase activity, acting on carbon-nitrogen (but not peptide) bonds, in linear amidines"/>
    <property type="evidence" value="ECO:0007669"/>
    <property type="project" value="InterPro"/>
</dbReference>
<evidence type="ECO:0000313" key="6">
    <source>
        <dbReference type="Proteomes" id="UP000460272"/>
    </source>
</evidence>
<comment type="cofactor">
    <cofactor evidence="3">
        <name>Zn(2+)</name>
        <dbReference type="ChEBI" id="CHEBI:29105"/>
    </cofactor>
    <text evidence="3">Binds 2 Zn(2+) ions per subunit.</text>
</comment>
<dbReference type="OrthoDB" id="9808195at2"/>
<evidence type="ECO:0000256" key="2">
    <source>
        <dbReference type="ARBA" id="ARBA00022801"/>
    </source>
</evidence>
<feature type="binding site" evidence="4">
    <location>
        <position position="279"/>
    </location>
    <ligand>
        <name>allantoate</name>
        <dbReference type="ChEBI" id="CHEBI:17536"/>
    </ligand>
</feature>
<dbReference type="RefSeq" id="WP_145859299.1">
    <property type="nucleotide sequence ID" value="NZ_RPFW01000007.1"/>
</dbReference>
<keyword evidence="2 5" id="KW-0378">Hydrolase</keyword>
<feature type="binding site" evidence="3">
    <location>
        <position position="78"/>
    </location>
    <ligand>
        <name>Zn(2+)</name>
        <dbReference type="ChEBI" id="CHEBI:29105"/>
        <label>1</label>
    </ligand>
</feature>
<dbReference type="SUPFAM" id="SSF53187">
    <property type="entry name" value="Zn-dependent exopeptidases"/>
    <property type="match status" value="1"/>
</dbReference>
<comment type="caution">
    <text evidence="5">The sequence shown here is derived from an EMBL/GenBank/DDBJ whole genome shotgun (WGS) entry which is preliminary data.</text>
</comment>
<dbReference type="InterPro" id="IPR010158">
    <property type="entry name" value="Amidase_Cbmase"/>
</dbReference>
<dbReference type="PIRSF" id="PIRSF001235">
    <property type="entry name" value="Amidase_carbamoylase"/>
    <property type="match status" value="1"/>
</dbReference>
<dbReference type="Gene3D" id="3.30.70.360">
    <property type="match status" value="1"/>
</dbReference>
<dbReference type="Proteomes" id="UP000460272">
    <property type="component" value="Unassembled WGS sequence"/>
</dbReference>
<dbReference type="Gene3D" id="3.40.630.10">
    <property type="entry name" value="Zn peptidases"/>
    <property type="match status" value="1"/>
</dbReference>
<dbReference type="GO" id="GO:0046872">
    <property type="term" value="F:metal ion binding"/>
    <property type="evidence" value="ECO:0007669"/>
    <property type="project" value="UniProtKB-KW"/>
</dbReference>
<feature type="binding site" evidence="4">
    <location>
        <position position="292"/>
    </location>
    <ligand>
        <name>allantoate</name>
        <dbReference type="ChEBI" id="CHEBI:17536"/>
    </ligand>
</feature>
<feature type="binding site" evidence="4">
    <location>
        <position position="214"/>
    </location>
    <ligand>
        <name>allantoate</name>
        <dbReference type="ChEBI" id="CHEBI:17536"/>
    </ligand>
</feature>
<reference evidence="5 6" key="1">
    <citation type="submission" date="2018-11" db="EMBL/GenBank/DDBJ databases">
        <title>Trebonia kvetii gen.nov., sp.nov., a novel acidophilic actinobacterium, and proposal of the new actinobacterial family Treboniaceae fam. nov.</title>
        <authorList>
            <person name="Rapoport D."/>
            <person name="Sagova-Mareckova M."/>
            <person name="Sedlacek I."/>
            <person name="Provaznik J."/>
            <person name="Kralova S."/>
            <person name="Pavlinic D."/>
            <person name="Benes V."/>
            <person name="Kopecky J."/>
        </authorList>
    </citation>
    <scope>NUCLEOTIDE SEQUENCE [LARGE SCALE GENOMIC DNA]</scope>
    <source>
        <strain evidence="5 6">15Tr583</strain>
    </source>
</reference>
<name>A0A6P2BQU5_9ACTN</name>
<evidence type="ECO:0000256" key="1">
    <source>
        <dbReference type="ARBA" id="ARBA00006153"/>
    </source>
</evidence>
<evidence type="ECO:0000256" key="4">
    <source>
        <dbReference type="PIRSR" id="PIRSR001235-2"/>
    </source>
</evidence>
<proteinExistence type="inferred from homology"/>
<feature type="binding site" evidence="3">
    <location>
        <position position="388"/>
    </location>
    <ligand>
        <name>Zn(2+)</name>
        <dbReference type="ChEBI" id="CHEBI:29105"/>
        <label>2</label>
    </ligand>
</feature>
<protein>
    <submittedName>
        <fullName evidence="5">Allantoate amidohydrolase</fullName>
    </submittedName>
</protein>
<keyword evidence="3" id="KW-0862">Zinc</keyword>
<feature type="binding site" evidence="3">
    <location>
        <position position="89"/>
    </location>
    <ligand>
        <name>Zn(2+)</name>
        <dbReference type="ChEBI" id="CHEBI:29105"/>
        <label>1</label>
    </ligand>
</feature>
<sequence>MSDSWDVVDLLAEIADVGRDPVRGGYSRHVFEPAELELRAWFTRRAEQLGLTVEPDRNGNIWAHWGEPGPGTVGTGSHLDSVPGGGAYDGPLGVASALSAVAGLKADGFVPVRPVAVIAFAEEEGSRFGIACLGSKLMTGAVDPAAIAARADTEGVTFAQAADAAGVDSAGIGRDDERLSSLGCFIELHVEQGRALTDIGAPVAVASAILAHGRWRLAFHGEGNHAGATPMADRRDPVVAASAAILAARDVAAAADKPGGGVSARATVGRIVPVPGGTNVIASRVDAWLDVRGDTDPATRALVAEISAAMQIAAGKEGCRTEIIRESYLPEVTFDPGLRDSLRAALAAVPEFGEVPVLATGAGHDAGVLAAELPTAMLFVRNPTGVSHAPAESSSDDDCRAGAAALATVLAALAG</sequence>
<dbReference type="InterPro" id="IPR002933">
    <property type="entry name" value="Peptidase_M20"/>
</dbReference>
<dbReference type="PANTHER" id="PTHR32494">
    <property type="entry name" value="ALLANTOATE DEIMINASE-RELATED"/>
    <property type="match status" value="1"/>
</dbReference>
<organism evidence="5 6">
    <name type="scientific">Trebonia kvetii</name>
    <dbReference type="NCBI Taxonomy" id="2480626"/>
    <lineage>
        <taxon>Bacteria</taxon>
        <taxon>Bacillati</taxon>
        <taxon>Actinomycetota</taxon>
        <taxon>Actinomycetes</taxon>
        <taxon>Streptosporangiales</taxon>
        <taxon>Treboniaceae</taxon>
        <taxon>Trebonia</taxon>
    </lineage>
</organism>
<dbReference type="AlphaFoldDB" id="A0A6P2BQU5"/>
<feature type="binding site" evidence="3">
    <location>
        <position position="89"/>
    </location>
    <ligand>
        <name>Zn(2+)</name>
        <dbReference type="ChEBI" id="CHEBI:29105"/>
        <label>2</label>
    </ligand>
</feature>
<accession>A0A6P2BQU5</accession>